<evidence type="ECO:0000313" key="2">
    <source>
        <dbReference type="Proteomes" id="UP001565474"/>
    </source>
</evidence>
<dbReference type="Proteomes" id="UP001565474">
    <property type="component" value="Unassembled WGS sequence"/>
</dbReference>
<sequence length="50" mass="5718">MLTSLILRRRVSAVSKDEACAQAATTTHMRLPCYLQFWQIISFRFNAPSS</sequence>
<keyword evidence="2" id="KW-1185">Reference proteome</keyword>
<dbReference type="EMBL" id="JBGBZN010000002">
    <property type="protein sequence ID" value="MEY9468347.1"/>
    <property type="molecule type" value="Genomic_DNA"/>
</dbReference>
<comment type="caution">
    <text evidence="1">The sequence shown here is derived from an EMBL/GenBank/DDBJ whole genome shotgun (WGS) entry which is preliminary data.</text>
</comment>
<organism evidence="1 2">
    <name type="scientific">Bradyrhizobium yuanmingense</name>
    <dbReference type="NCBI Taxonomy" id="108015"/>
    <lineage>
        <taxon>Bacteria</taxon>
        <taxon>Pseudomonadati</taxon>
        <taxon>Pseudomonadota</taxon>
        <taxon>Alphaproteobacteria</taxon>
        <taxon>Hyphomicrobiales</taxon>
        <taxon>Nitrobacteraceae</taxon>
        <taxon>Bradyrhizobium</taxon>
    </lineage>
</organism>
<gene>
    <name evidence="1" type="ORF">ABH992_000746</name>
</gene>
<proteinExistence type="predicted"/>
<evidence type="ECO:0000313" key="1">
    <source>
        <dbReference type="EMBL" id="MEY9468347.1"/>
    </source>
</evidence>
<protein>
    <submittedName>
        <fullName evidence="1">Uncharacterized protein</fullName>
    </submittedName>
</protein>
<name>A0ABV4G8V2_9BRAD</name>
<accession>A0ABV4G8V2</accession>
<reference evidence="1 2" key="1">
    <citation type="submission" date="2024-07" db="EMBL/GenBank/DDBJ databases">
        <title>Genomic Encyclopedia of Type Strains, Phase V (KMG-V): Genome sequencing to study the core and pangenomes of soil and plant-associated prokaryotes.</title>
        <authorList>
            <person name="Whitman W."/>
        </authorList>
    </citation>
    <scope>NUCLEOTIDE SEQUENCE [LARGE SCALE GENOMIC DNA]</scope>
    <source>
        <strain evidence="1 2">USDA 222</strain>
    </source>
</reference>